<keyword evidence="2" id="KW-1185">Reference proteome</keyword>
<dbReference type="InterPro" id="IPR013783">
    <property type="entry name" value="Ig-like_fold"/>
</dbReference>
<reference evidence="1 2" key="1">
    <citation type="submission" date="2022-06" db="EMBL/GenBank/DDBJ databases">
        <title>Haloarcula sp. a new haloarchaeum isolate from saline soil.</title>
        <authorList>
            <person name="Strakova D."/>
            <person name="Galisteo C."/>
            <person name="Sanchez-Porro C."/>
            <person name="Ventosa A."/>
        </authorList>
    </citation>
    <scope>NUCLEOTIDE SEQUENCE [LARGE SCALE GENOMIC DNA]</scope>
    <source>
        <strain evidence="1 2">S1CR25-12</strain>
    </source>
</reference>
<dbReference type="EMBL" id="JAMQON010000001">
    <property type="protein sequence ID" value="MDS0259177.1"/>
    <property type="molecule type" value="Genomic_DNA"/>
</dbReference>
<gene>
    <name evidence="1" type="ORF">NDI56_07205</name>
</gene>
<evidence type="ECO:0008006" key="3">
    <source>
        <dbReference type="Google" id="ProtNLM"/>
    </source>
</evidence>
<comment type="caution">
    <text evidence="1">The sequence shown here is derived from an EMBL/GenBank/DDBJ whole genome shotgun (WGS) entry which is preliminary data.</text>
</comment>
<proteinExistence type="predicted"/>
<dbReference type="InterPro" id="IPR055713">
    <property type="entry name" value="DUF7289"/>
</dbReference>
<evidence type="ECO:0000313" key="2">
    <source>
        <dbReference type="Proteomes" id="UP001259659"/>
    </source>
</evidence>
<name>A0ABU2FAF7_9EURY</name>
<dbReference type="Gene3D" id="2.60.40.10">
    <property type="entry name" value="Immunoglobulins"/>
    <property type="match status" value="2"/>
</dbReference>
<organism evidence="1 2">
    <name type="scientific">Haloarcula saliterrae</name>
    <dbReference type="NCBI Taxonomy" id="2950534"/>
    <lineage>
        <taxon>Archaea</taxon>
        <taxon>Methanobacteriati</taxon>
        <taxon>Methanobacteriota</taxon>
        <taxon>Stenosarchaea group</taxon>
        <taxon>Halobacteria</taxon>
        <taxon>Halobacteriales</taxon>
        <taxon>Haloarculaceae</taxon>
        <taxon>Haloarcula</taxon>
    </lineage>
</organism>
<evidence type="ECO:0000313" key="1">
    <source>
        <dbReference type="EMBL" id="MDS0259177.1"/>
    </source>
</evidence>
<dbReference type="Proteomes" id="UP001259659">
    <property type="component" value="Unassembled WGS sequence"/>
</dbReference>
<dbReference type="Pfam" id="PF23960">
    <property type="entry name" value="DUF7289"/>
    <property type="match status" value="1"/>
</dbReference>
<dbReference type="RefSeq" id="WP_310918765.1">
    <property type="nucleotide sequence ID" value="NZ_JAMQON010000001.1"/>
</dbReference>
<protein>
    <recommendedName>
        <fullName evidence="3">CARDB domain-containing protein</fullName>
    </recommendedName>
</protein>
<accession>A0ABU2FAF7</accession>
<sequence>MILLVGLTLVGVVAILATGVVTIDETNQDANMEIAEESMLQIDSALEQDSGGNTSVSVPDQLEGKVAVSNDQSYRLTLNENSQCTTGSRDLSSVEYEENGQRVAYEGGGVWRLTESGATMTSPPGVEYDEGSLSVSFIELDGRITDSSEFTTKADTSEQRRHQFRLTRGLYTDGTYSSPPADGSLNYICRPTQVENATLTIENSQYARAWKDWAESNYDSDLVTVKTSGDVEPGDDVTIRYSLGDVSEAEYEVTDIRASRASGSGPVTVNATVENVGGLRERKDIELRYGTYSETKTKGIGGGDTKYVTFEIPKSEVVTGTNTMTVETPSDTANEDITFNSISAVPKVTLQAVSVPSEVAVDAAPSGANLEVINTGGMTAFDTVTMDISDGPEVTYNVTVAPGSSKDQPVGADLPTDNTGSHDLVFSSRLASSDVSKTLTIGDVGYFALEDVSAPSDVRRGETVRLEATVNNTGIKELRGEIDANITNLDTGTEVEAIDPTETPVTLRGTATGPDTKDISLSYTANTRGNYSYRLETPNETRIGQFYVGIPPGPNLIVRSVNITQDPVDMGSETTFEVEVANTGTEPADQTVRLNTSDGKVVKETDLNVSSGDSEEFDWTVTTDESVFIDGFNELNVTTENVTLPTSLNVKDPSTYSRNDDGSVTFTEAVNVTVSMEGAELEANTSAEGEEVFEYGVTVEMSLVIENESGRFEKVLWEDVPETGADVGHPIAERAMQQDDEPNSYTETLRFDNGTTFALYATSYYCRDWDVTDVVHPDRGIAGNLRDTTGIACDDAGGERLRIGQGTNTENVVIKKDGESVPAYDSGSPLQLTLDDMLGDEKIDDDGNLNLANGEAVFLYELSQQDADPANATDNTGGDPDYNDAIARFQVEEINKTVKTEPSFEITNVDVPARVGAGNDAGMEVTVRNNGGQAGKTPVEVTMDGKTYQKTTDELSTNETDDLTFVLDTSSGSVGKNYRVTASALETPRAEWVGFVTVGEPSEPFFQVSGLTGPAVADDDDSPEAAVNITNVGTSDGSQEVVLEYKNNDTASATWQEESTTTLSIDPGETVNTTLALPDSKGNYTYRVRTENVTSSDLELFVGSSDVYVAETNSINIGAQEYDAGTLVERKGSITSLNVELKNNGTVGDERDVRLEISNDSSTPVDRTIRKQVGGGDLLGQGSVPAYADFNAELDPGFYTYTITVYDDTPSDGPGHEVSGQLYLRAVSSDIADADNSPITIDSGTVTVG</sequence>